<dbReference type="GO" id="GO:0005096">
    <property type="term" value="F:GTPase activator activity"/>
    <property type="evidence" value="ECO:0007669"/>
    <property type="project" value="InterPro"/>
</dbReference>
<evidence type="ECO:0000259" key="1">
    <source>
        <dbReference type="Pfam" id="PF11704"/>
    </source>
</evidence>
<organism evidence="2">
    <name type="scientific">marine sediment metagenome</name>
    <dbReference type="NCBI Taxonomy" id="412755"/>
    <lineage>
        <taxon>unclassified sequences</taxon>
        <taxon>metagenomes</taxon>
        <taxon>ecological metagenomes</taxon>
    </lineage>
</organism>
<evidence type="ECO:0000313" key="2">
    <source>
        <dbReference type="EMBL" id="GAH18129.1"/>
    </source>
</evidence>
<protein>
    <recommendedName>
        <fullName evidence="1">Folliculin/SMCR8 longin domain-containing protein</fullName>
    </recommendedName>
</protein>
<accession>X1ELY2</accession>
<reference evidence="2" key="1">
    <citation type="journal article" date="2014" name="Front. Microbiol.">
        <title>High frequency of phylogenetically diverse reductive dehalogenase-homologous genes in deep subseafloor sedimentary metagenomes.</title>
        <authorList>
            <person name="Kawai M."/>
            <person name="Futagami T."/>
            <person name="Toyoda A."/>
            <person name="Takaki Y."/>
            <person name="Nishi S."/>
            <person name="Hori S."/>
            <person name="Arai W."/>
            <person name="Tsubouchi T."/>
            <person name="Morono Y."/>
            <person name="Uchiyama I."/>
            <person name="Ito T."/>
            <person name="Fujiyama A."/>
            <person name="Inagaki F."/>
            <person name="Takami H."/>
        </authorList>
    </citation>
    <scope>NUCLEOTIDE SEQUENCE</scope>
    <source>
        <strain evidence="2">Expedition CK06-06</strain>
    </source>
</reference>
<feature type="non-terminal residue" evidence="2">
    <location>
        <position position="1"/>
    </location>
</feature>
<dbReference type="EMBL" id="BART01030623">
    <property type="protein sequence ID" value="GAH18129.1"/>
    <property type="molecule type" value="Genomic_DNA"/>
</dbReference>
<name>X1ELY2_9ZZZZ</name>
<gene>
    <name evidence="2" type="ORF">S01H4_53408</name>
</gene>
<comment type="caution">
    <text evidence="2">The sequence shown here is derived from an EMBL/GenBank/DDBJ whole genome shotgun (WGS) entry which is preliminary data.</text>
</comment>
<dbReference type="InterPro" id="IPR037520">
    <property type="entry name" value="Folliculin/SMCR8_longin"/>
</dbReference>
<sequence>IGQFPRHLIKDKFTEISSMYKDIDKKFKKKKKKSEVIEIELILFSLSTEVGPDPIFYIPQNYNEDIVHKVCMKSILSLSVESEGAKKDTIAYQPFVDLDSLGIIYTFQIKDRNARGGAFDSALTILVDYKYRALVFENYTFIEKFLSETRRKLIKEYRAGKKEHKSLYTLRDALYETLTFESIETEDIKADMMEEIRKLAKL</sequence>
<dbReference type="AlphaFoldDB" id="X1ELY2"/>
<proteinExistence type="predicted"/>
<feature type="domain" description="Folliculin/SMCR8 longin" evidence="1">
    <location>
        <begin position="65"/>
        <end position="167"/>
    </location>
</feature>
<dbReference type="Pfam" id="PF11704">
    <property type="entry name" value="Folliculin"/>
    <property type="match status" value="1"/>
</dbReference>